<dbReference type="AlphaFoldDB" id="A0A096PD83"/>
<comment type="caution">
    <text evidence="1">The sequence shown here is derived from an EMBL/GenBank/DDBJ whole genome shotgun (WGS) entry which is preliminary data.</text>
</comment>
<evidence type="ECO:0000313" key="1">
    <source>
        <dbReference type="EMBL" id="CEG02663.1"/>
    </source>
</evidence>
<gene>
    <name evidence="1" type="ORF">BN848_0020530</name>
</gene>
<proteinExistence type="predicted"/>
<accession>A0A096PD83</accession>
<protein>
    <submittedName>
        <fullName evidence="1">WGS project CBME000000000 data, contig CS3487_c000331</fullName>
    </submittedName>
</protein>
<dbReference type="EMBL" id="CBME010000329">
    <property type="protein sequence ID" value="CEG02663.1"/>
    <property type="molecule type" value="Genomic_DNA"/>
</dbReference>
<sequence length="430" mass="49141">MSLQQYTNWSRPAQPSPLANLPAEVLMEISELIGNPDGQQAAETLHNLSQLSGRLYAIVRPYFYRANNYRQFYHAVRLADIPMMNHCENYLAAPIDIMWRCAPGQHATALSNLLTGLEDDWGQSDDAPQASIHDKKLDNRFDALKWLLERGANGGDTVCHDRRMCQEHACDSVKRLGHTNAILLNHLQRGSSKHTMEVIVNMIKMLSSHGCLNPTRPDTFAGRRLPYIGHWQISSNMRAYHVESPLQLALKSHVVPSVLELMLSEYADQGIKLRDWYSACPRSLAKLARRERYRGSSTKWCKFTYINDFIWILHSDLHGEYTQWEEGYFGEVADIFQAKLKLMIKYEMVNAQEEALLKSIESALYSITADCIQASCKDEEQSKRSWEKLCDAIKPFANDGNLSVRRSIWTPNPTGPGRIHKFVIDSMWNP</sequence>
<reference evidence="1" key="1">
    <citation type="submission" date="2013-05" db="EMBL/GenBank/DDBJ databases">
        <title>Draft genome sequences of six wheat associated Fusarium spp. isolates.</title>
        <authorList>
            <person name="Moolhuijzen P.M."/>
            <person name="Manners J.M."/>
            <person name="Wilcox S."/>
            <person name="Bellgard M.I."/>
            <person name="Gardiner D.M."/>
        </authorList>
    </citation>
    <scope>NUCLEOTIDE SEQUENCE</scope>
    <source>
        <strain evidence="1">CS3487</strain>
        <strain evidence="1">CS3487</strain>
    </source>
</reference>
<name>A0A096PD83_FUSPS</name>
<organism evidence="1">
    <name type="scientific">Fusarium pseudograminearum CS3487</name>
    <dbReference type="NCBI Taxonomy" id="1318458"/>
    <lineage>
        <taxon>Eukaryota</taxon>
        <taxon>Fungi</taxon>
        <taxon>Dikarya</taxon>
        <taxon>Ascomycota</taxon>
        <taxon>Pezizomycotina</taxon>
        <taxon>Sordariomycetes</taxon>
        <taxon>Hypocreomycetidae</taxon>
        <taxon>Hypocreales</taxon>
        <taxon>Nectriaceae</taxon>
        <taxon>Fusarium</taxon>
    </lineage>
</organism>